<keyword evidence="2" id="KW-0575">Peroxidase</keyword>
<reference evidence="2" key="2">
    <citation type="submission" date="2020-07" db="EMBL/GenBank/DDBJ databases">
        <authorList>
            <person name="Vera ALvarez R."/>
            <person name="Arias-Moreno D.M."/>
            <person name="Jimenez-Jacinto V."/>
            <person name="Jimenez-Bremont J.F."/>
            <person name="Swaminathan K."/>
            <person name="Moose S.P."/>
            <person name="Guerrero-Gonzalez M.L."/>
            <person name="Marino-Ramirez L."/>
            <person name="Landsman D."/>
            <person name="Rodriguez-Kessler M."/>
            <person name="Delgado-Sanchez P."/>
        </authorList>
    </citation>
    <scope>NUCLEOTIDE SEQUENCE</scope>
    <source>
        <tissue evidence="2">Cladode</tissue>
    </source>
</reference>
<dbReference type="Gene3D" id="1.25.40.10">
    <property type="entry name" value="Tetratricopeptide repeat domain"/>
    <property type="match status" value="1"/>
</dbReference>
<dbReference type="GO" id="GO:0140825">
    <property type="term" value="F:lactoperoxidase activity"/>
    <property type="evidence" value="ECO:0007669"/>
    <property type="project" value="UniProtKB-EC"/>
</dbReference>
<dbReference type="AlphaFoldDB" id="A0A7C8ZRR0"/>
<dbReference type="SUPFAM" id="SSF48452">
    <property type="entry name" value="TPR-like"/>
    <property type="match status" value="1"/>
</dbReference>
<evidence type="ECO:0000313" key="2">
    <source>
        <dbReference type="EMBL" id="MBA4649097.1"/>
    </source>
</evidence>
<dbReference type="EC" id="1.11.1.7" evidence="2"/>
<dbReference type="EMBL" id="GISG01158295">
    <property type="protein sequence ID" value="MBA4649097.1"/>
    <property type="molecule type" value="Transcribed_RNA"/>
</dbReference>
<dbReference type="InterPro" id="IPR011990">
    <property type="entry name" value="TPR-like_helical_dom_sf"/>
</dbReference>
<dbReference type="PANTHER" id="PTHR26312">
    <property type="entry name" value="TETRATRICOPEPTIDE REPEAT PROTEIN 5"/>
    <property type="match status" value="1"/>
</dbReference>
<keyword evidence="2" id="KW-0560">Oxidoreductase</keyword>
<dbReference type="PANTHER" id="PTHR26312:SF176">
    <property type="entry name" value="TETRATRICOPEPTIDE-LIKE HELICAL DOMAIN-CONTAINING PROTEIN-RELATED"/>
    <property type="match status" value="1"/>
</dbReference>
<protein>
    <submittedName>
        <fullName evidence="2">Peroxidase</fullName>
        <ecNumber evidence="2">1.11.1.7</ecNumber>
    </submittedName>
</protein>
<name>A0A7C8ZRR0_OPUST</name>
<proteinExistence type="predicted"/>
<organism evidence="2">
    <name type="scientific">Opuntia streptacantha</name>
    <name type="common">Prickly pear cactus</name>
    <name type="synonym">Opuntia cardona</name>
    <dbReference type="NCBI Taxonomy" id="393608"/>
    <lineage>
        <taxon>Eukaryota</taxon>
        <taxon>Viridiplantae</taxon>
        <taxon>Streptophyta</taxon>
        <taxon>Embryophyta</taxon>
        <taxon>Tracheophyta</taxon>
        <taxon>Spermatophyta</taxon>
        <taxon>Magnoliopsida</taxon>
        <taxon>eudicotyledons</taxon>
        <taxon>Gunneridae</taxon>
        <taxon>Pentapetalae</taxon>
        <taxon>Caryophyllales</taxon>
        <taxon>Cactineae</taxon>
        <taxon>Cactaceae</taxon>
        <taxon>Opuntioideae</taxon>
        <taxon>Opuntia</taxon>
    </lineage>
</organism>
<reference evidence="2" key="1">
    <citation type="journal article" date="2013" name="J. Plant Res.">
        <title>Effect of fungi and light on seed germination of three Opuntia species from semiarid lands of central Mexico.</title>
        <authorList>
            <person name="Delgado-Sanchez P."/>
            <person name="Jimenez-Bremont J.F."/>
            <person name="Guerrero-Gonzalez Mde L."/>
            <person name="Flores J."/>
        </authorList>
    </citation>
    <scope>NUCLEOTIDE SEQUENCE</scope>
    <source>
        <tissue evidence="2">Cladode</tissue>
    </source>
</reference>
<sequence>MRVNVAAPATAPSLSPRSPSSSSSSPRNAAIVVRLRRSQSFVFGSKSTAQGLRRSCSANFEGHDLTQKRHTLKNTTEKLQQLNRPISRTTSFKQLGAQVDVLEPSLLGIKPEPPQWPAREEVIRDCIARRASSIDIPLSLRMIKLKQRIQKLEEERENGELGLGHDSQNPISNMCCNTLHIIREVQSQALKIRGLVLDEDLDGIAGKVQKEMTSSFVWLFREVFAKTPDLMVQVMVLTSNFAAYSLETVPEESVETQEDLGSDSRNWGVGQLELGKSGVPTEELLDGMDEREVGLWNSLVEEANEMNEGYVKDPGLGYVDRLREHKLGFVSPVSVEIQKDEYAEYYSTNLLYQIGLSQDPNNPLLLSNYAQFLWLVSRDYDRAEECFKRAIQLDPGDAEVISQYANFLWLVREDLWGAEERFQQAMAAEPENSFHASRYASFLWNTGAEDTCYPLDSPQDMT</sequence>
<accession>A0A7C8ZRR0</accession>
<feature type="region of interest" description="Disordered" evidence="1">
    <location>
        <begin position="1"/>
        <end position="28"/>
    </location>
</feature>
<evidence type="ECO:0000256" key="1">
    <source>
        <dbReference type="SAM" id="MobiDB-lite"/>
    </source>
</evidence>